<dbReference type="InterPro" id="IPR013830">
    <property type="entry name" value="SGNH_hydro"/>
</dbReference>
<dbReference type="GeneID" id="93526793"/>
<evidence type="ECO:0000313" key="3">
    <source>
        <dbReference type="EMBL" id="QQU00918.1"/>
    </source>
</evidence>
<dbReference type="InterPro" id="IPR036779">
    <property type="entry name" value="LysM_dom_sf"/>
</dbReference>
<feature type="domain" description="LysM" evidence="2">
    <location>
        <begin position="203"/>
        <end position="246"/>
    </location>
</feature>
<dbReference type="RefSeq" id="WP_002990944.1">
    <property type="nucleotide sequence ID" value="NZ_CP068108.1"/>
</dbReference>
<sequence>MMKWSKIVVALLLVNTSVWAQEQPKDQTILDAASVQDTLNEPYKNMIYYPEQLKHFFTSLKELSEGKRKKVNIVHIGDSHIQADFFSGRVRSLIQEQFGNGGLGFTFPYQLARTNSNNFVRYSSNSDWENRRNIYPVNGAKVGLSGIALSSTAKDAVIKVDLRESKFAFTKVKLFTPNNELTYRVGITDRDVNLTNTTVAKTSSHKIKSGESLSGIAKKYSTTVAHLKQLNKLKSTNIQAGKTLVIPTKEVERPQIATSIFQPVHYSKQKTCFAFDFPNATAQFYLYSEAQNTSNDINGIVLENDQAGIVYHTIGVNGARYSDYNKYPLFFDQLEGLEADLVIISMGTNEAFDKIDGESFKTEINRFLKEVKSKNPQASILVTSPPPSYFSKGNPNTVASTLANEIIINGVDQKYAIWDMYYNLGGTLGLPYLIEEQMLAKDLVHYTIKGYEYTGTLFYEGLMKVYQNYYSTETEQTNESI</sequence>
<evidence type="ECO:0000259" key="2">
    <source>
        <dbReference type="PROSITE" id="PS51782"/>
    </source>
</evidence>
<feature type="chain" id="PRO_5040188347" evidence="1">
    <location>
        <begin position="21"/>
        <end position="481"/>
    </location>
</feature>
<dbReference type="OrthoDB" id="9764375at2"/>
<dbReference type="PROSITE" id="PS51782">
    <property type="entry name" value="LYSM"/>
    <property type="match status" value="1"/>
</dbReference>
<dbReference type="SUPFAM" id="SSF54106">
    <property type="entry name" value="LysM domain"/>
    <property type="match status" value="1"/>
</dbReference>
<gene>
    <name evidence="3" type="ORF">I6I88_03970</name>
</gene>
<dbReference type="Pfam" id="PF01476">
    <property type="entry name" value="LysM"/>
    <property type="match status" value="1"/>
</dbReference>
<dbReference type="AlphaFoldDB" id="A0A9Q7E9K1"/>
<feature type="signal peptide" evidence="1">
    <location>
        <begin position="1"/>
        <end position="20"/>
    </location>
</feature>
<dbReference type="PANTHER" id="PTHR33734:SF22">
    <property type="entry name" value="MEMBRANE-BOUND LYTIC MUREIN TRANSGLYCOSYLASE D"/>
    <property type="match status" value="1"/>
</dbReference>
<organism evidence="3 4">
    <name type="scientific">Myroides odoratus</name>
    <name type="common">Flavobacterium odoratum</name>
    <dbReference type="NCBI Taxonomy" id="256"/>
    <lineage>
        <taxon>Bacteria</taxon>
        <taxon>Pseudomonadati</taxon>
        <taxon>Bacteroidota</taxon>
        <taxon>Flavobacteriia</taxon>
        <taxon>Flavobacteriales</taxon>
        <taxon>Flavobacteriaceae</taxon>
        <taxon>Myroides</taxon>
    </lineage>
</organism>
<dbReference type="EMBL" id="CP068108">
    <property type="protein sequence ID" value="QQU00918.1"/>
    <property type="molecule type" value="Genomic_DNA"/>
</dbReference>
<dbReference type="SMART" id="SM00257">
    <property type="entry name" value="LysM"/>
    <property type="match status" value="1"/>
</dbReference>
<name>A0A9Q7E9K1_MYROD</name>
<dbReference type="Gene3D" id="3.10.350.10">
    <property type="entry name" value="LysM domain"/>
    <property type="match status" value="1"/>
</dbReference>
<evidence type="ECO:0000313" key="4">
    <source>
        <dbReference type="Proteomes" id="UP000596202"/>
    </source>
</evidence>
<dbReference type="PANTHER" id="PTHR33734">
    <property type="entry name" value="LYSM DOMAIN-CONTAINING GPI-ANCHORED PROTEIN 2"/>
    <property type="match status" value="1"/>
</dbReference>
<protein>
    <submittedName>
        <fullName evidence="3">LysM peptidoglycan-binding domain-containing protein</fullName>
    </submittedName>
</protein>
<reference evidence="3 4" key="1">
    <citation type="submission" date="2021-01" db="EMBL/GenBank/DDBJ databases">
        <title>FDA dAtabase for Regulatory Grade micrObial Sequences (FDA-ARGOS): Supporting development and validation of Infectious Disease Dx tests.</title>
        <authorList>
            <person name="Sproer C."/>
            <person name="Gronow S."/>
            <person name="Severitt S."/>
            <person name="Schroder I."/>
            <person name="Tallon L."/>
            <person name="Sadzewicz L."/>
            <person name="Zhao X."/>
            <person name="Boylan J."/>
            <person name="Ott S."/>
            <person name="Bowen H."/>
            <person name="Vavikolanu K."/>
            <person name="Mehta A."/>
            <person name="Aluvathingal J."/>
            <person name="Nadendla S."/>
            <person name="Lowell S."/>
            <person name="Myers T."/>
            <person name="Yan Y."/>
            <person name="Sichtig H."/>
        </authorList>
    </citation>
    <scope>NUCLEOTIDE SEQUENCE [LARGE SCALE GENOMIC DNA]</scope>
    <source>
        <strain evidence="3 4">FDAARGOS_1131</strain>
    </source>
</reference>
<keyword evidence="1" id="KW-0732">Signal</keyword>
<dbReference type="GO" id="GO:0008932">
    <property type="term" value="F:lytic endotransglycosylase activity"/>
    <property type="evidence" value="ECO:0007669"/>
    <property type="project" value="TreeGrafter"/>
</dbReference>
<dbReference type="InterPro" id="IPR036514">
    <property type="entry name" value="SGNH_hydro_sf"/>
</dbReference>
<dbReference type="CDD" id="cd00118">
    <property type="entry name" value="LysM"/>
    <property type="match status" value="1"/>
</dbReference>
<proteinExistence type="predicted"/>
<dbReference type="Pfam" id="PF13472">
    <property type="entry name" value="Lipase_GDSL_2"/>
    <property type="match status" value="1"/>
</dbReference>
<dbReference type="InterPro" id="IPR018392">
    <property type="entry name" value="LysM"/>
</dbReference>
<dbReference type="Proteomes" id="UP000596202">
    <property type="component" value="Chromosome"/>
</dbReference>
<dbReference type="GO" id="GO:0016788">
    <property type="term" value="F:hydrolase activity, acting on ester bonds"/>
    <property type="evidence" value="ECO:0007669"/>
    <property type="project" value="UniProtKB-ARBA"/>
</dbReference>
<dbReference type="Gene3D" id="3.40.50.1110">
    <property type="entry name" value="SGNH hydrolase"/>
    <property type="match status" value="2"/>
</dbReference>
<accession>A0A9Q7E9K1</accession>
<dbReference type="SUPFAM" id="SSF52266">
    <property type="entry name" value="SGNH hydrolase"/>
    <property type="match status" value="1"/>
</dbReference>
<evidence type="ECO:0000256" key="1">
    <source>
        <dbReference type="SAM" id="SignalP"/>
    </source>
</evidence>